<dbReference type="InterPro" id="IPR000115">
    <property type="entry name" value="PRibGlycinamide_synth"/>
</dbReference>
<dbReference type="UniPathway" id="UPA00074">
    <property type="reaction ID" value="UER00125"/>
</dbReference>
<keyword evidence="5" id="KW-0658">Purine biosynthesis</keyword>
<dbReference type="AlphaFoldDB" id="A0A6J7IJP1"/>
<dbReference type="FunFam" id="3.90.600.10:FF:000001">
    <property type="entry name" value="Trifunctional purine biosynthetic protein adenosine-3"/>
    <property type="match status" value="1"/>
</dbReference>
<dbReference type="GO" id="GO:0009113">
    <property type="term" value="P:purine nucleobase biosynthetic process"/>
    <property type="evidence" value="ECO:0007669"/>
    <property type="project" value="InterPro"/>
</dbReference>
<dbReference type="PANTHER" id="PTHR43472">
    <property type="entry name" value="PHOSPHORIBOSYLAMINE--GLYCINE LIGASE"/>
    <property type="match status" value="1"/>
</dbReference>
<dbReference type="PANTHER" id="PTHR43472:SF1">
    <property type="entry name" value="PHOSPHORIBOSYLAMINE--GLYCINE LIGASE, CHLOROPLASTIC"/>
    <property type="match status" value="1"/>
</dbReference>
<evidence type="ECO:0000256" key="2">
    <source>
        <dbReference type="ARBA" id="ARBA00013255"/>
    </source>
</evidence>
<evidence type="ECO:0000256" key="1">
    <source>
        <dbReference type="ARBA" id="ARBA00005174"/>
    </source>
</evidence>
<protein>
    <recommendedName>
        <fullName evidence="2">phosphoribosylamine--glycine ligase</fullName>
        <ecNumber evidence="2">6.3.4.13</ecNumber>
    </recommendedName>
    <alternativeName>
        <fullName evidence="8">Glycinamide ribonucleotide synthetase</fullName>
    </alternativeName>
    <alternativeName>
        <fullName evidence="9">Phosphoribosylglycinamide synthetase</fullName>
    </alternativeName>
</protein>
<dbReference type="HAMAP" id="MF_00138">
    <property type="entry name" value="GARS"/>
    <property type="match status" value="1"/>
</dbReference>
<evidence type="ECO:0000256" key="6">
    <source>
        <dbReference type="ARBA" id="ARBA00022840"/>
    </source>
</evidence>
<evidence type="ECO:0000256" key="8">
    <source>
        <dbReference type="ARBA" id="ARBA00042242"/>
    </source>
</evidence>
<dbReference type="SUPFAM" id="SSF51246">
    <property type="entry name" value="Rudiment single hybrid motif"/>
    <property type="match status" value="1"/>
</dbReference>
<dbReference type="Gene3D" id="3.40.50.20">
    <property type="match status" value="1"/>
</dbReference>
<dbReference type="Gene3D" id="3.30.470.20">
    <property type="entry name" value="ATP-grasp fold, B domain"/>
    <property type="match status" value="1"/>
</dbReference>
<dbReference type="GO" id="GO:0005524">
    <property type="term" value="F:ATP binding"/>
    <property type="evidence" value="ECO:0007669"/>
    <property type="project" value="UniProtKB-KW"/>
</dbReference>
<feature type="domain" description="ATP-grasp" evidence="10">
    <location>
        <begin position="109"/>
        <end position="313"/>
    </location>
</feature>
<dbReference type="PROSITE" id="PS00184">
    <property type="entry name" value="GARS"/>
    <property type="match status" value="1"/>
</dbReference>
<name>A0A6J7IJP1_9ZZZZ</name>
<dbReference type="SMART" id="SM01209">
    <property type="entry name" value="GARS_A"/>
    <property type="match status" value="1"/>
</dbReference>
<evidence type="ECO:0000256" key="7">
    <source>
        <dbReference type="ARBA" id="ARBA00038345"/>
    </source>
</evidence>
<proteinExistence type="inferred from homology"/>
<evidence type="ECO:0000256" key="3">
    <source>
        <dbReference type="ARBA" id="ARBA00022598"/>
    </source>
</evidence>
<dbReference type="Gene3D" id="3.30.1490.20">
    <property type="entry name" value="ATP-grasp fold, A domain"/>
    <property type="match status" value="1"/>
</dbReference>
<organism evidence="11">
    <name type="scientific">freshwater metagenome</name>
    <dbReference type="NCBI Taxonomy" id="449393"/>
    <lineage>
        <taxon>unclassified sequences</taxon>
        <taxon>metagenomes</taxon>
        <taxon>ecological metagenomes</taxon>
    </lineage>
</organism>
<dbReference type="SMART" id="SM01210">
    <property type="entry name" value="GARS_C"/>
    <property type="match status" value="1"/>
</dbReference>
<dbReference type="EMBL" id="CAFBMK010000160">
    <property type="protein sequence ID" value="CAB4930532.1"/>
    <property type="molecule type" value="Genomic_DNA"/>
</dbReference>
<evidence type="ECO:0000313" key="11">
    <source>
        <dbReference type="EMBL" id="CAB4930532.1"/>
    </source>
</evidence>
<dbReference type="EC" id="6.3.4.13" evidence="2"/>
<accession>A0A6J7IJP1</accession>
<evidence type="ECO:0000256" key="5">
    <source>
        <dbReference type="ARBA" id="ARBA00022755"/>
    </source>
</evidence>
<dbReference type="InterPro" id="IPR037123">
    <property type="entry name" value="PRibGlycinamide_synth_C_sf"/>
</dbReference>
<dbReference type="InterPro" id="IPR020559">
    <property type="entry name" value="PRibGlycinamide_synth_CS"/>
</dbReference>
<dbReference type="GO" id="GO:0006189">
    <property type="term" value="P:'de novo' IMP biosynthetic process"/>
    <property type="evidence" value="ECO:0007669"/>
    <property type="project" value="UniProtKB-UniPathway"/>
</dbReference>
<dbReference type="Pfam" id="PF01071">
    <property type="entry name" value="GARS_A"/>
    <property type="match status" value="1"/>
</dbReference>
<dbReference type="InterPro" id="IPR011054">
    <property type="entry name" value="Rudment_hybrid_motif"/>
</dbReference>
<dbReference type="Pfam" id="PF02844">
    <property type="entry name" value="GARS_N"/>
    <property type="match status" value="1"/>
</dbReference>
<keyword evidence="4" id="KW-0547">Nucleotide-binding</keyword>
<dbReference type="GO" id="GO:0046872">
    <property type="term" value="F:metal ion binding"/>
    <property type="evidence" value="ECO:0007669"/>
    <property type="project" value="InterPro"/>
</dbReference>
<dbReference type="SUPFAM" id="SSF56059">
    <property type="entry name" value="Glutathione synthetase ATP-binding domain-like"/>
    <property type="match status" value="1"/>
</dbReference>
<dbReference type="GO" id="GO:0004637">
    <property type="term" value="F:phosphoribosylamine-glycine ligase activity"/>
    <property type="evidence" value="ECO:0007669"/>
    <property type="project" value="UniProtKB-EC"/>
</dbReference>
<dbReference type="InterPro" id="IPR011761">
    <property type="entry name" value="ATP-grasp"/>
</dbReference>
<keyword evidence="6" id="KW-0067">ATP-binding</keyword>
<sequence>MPKVLVVGAGGREHAIVRALLRTASATPEVHAAPGNPGIAADAAVHDVAADDVPGLVALAVELAVDLVVVGPEVPLVAGLVDALREVRIPAFGPTAAAARLEGSKAFAKEIMIAAGVPTAGYETVTTVDAGMAAITGYPVVLKYDGLAAGKGVVIAEDEAAARATLVDMLEDQQFGDAAVVVEEFLAGEEVSLLAVCDGVRAIPLAPAQDYKRIFEGDQGPNTGGMGSYSPVVGVDAARALEISAAVHQPVVDELARRGTPFTGVLYAGLMVDPDAGTVKVLEYNTRFGDPETQAVLPRLTSDLFALTAAAAGGPDAELGGLEGVELAWDERWAVTIVLASRGYPASAHKGDVIKGLDRTPSSAEVTHAGTAIDERGRVVTGGGRVLNVTALGESPSQARQAAYAAAQGILFDGRQIRKDIAERAVERWQG</sequence>
<comment type="similarity">
    <text evidence="7">Belongs to the GARS family.</text>
</comment>
<reference evidence="11" key="1">
    <citation type="submission" date="2020-05" db="EMBL/GenBank/DDBJ databases">
        <authorList>
            <person name="Chiriac C."/>
            <person name="Salcher M."/>
            <person name="Ghai R."/>
            <person name="Kavagutti S V."/>
        </authorList>
    </citation>
    <scope>NUCLEOTIDE SEQUENCE</scope>
</reference>
<keyword evidence="3" id="KW-0436">Ligase</keyword>
<evidence type="ECO:0000256" key="4">
    <source>
        <dbReference type="ARBA" id="ARBA00022741"/>
    </source>
</evidence>
<dbReference type="InterPro" id="IPR016185">
    <property type="entry name" value="PreATP-grasp_dom_sf"/>
</dbReference>
<comment type="pathway">
    <text evidence="1">Purine metabolism; IMP biosynthesis via de novo pathway; N(1)-(5-phospho-D-ribosyl)glycinamide from 5-phospho-alpha-D-ribose 1-diphosphate: step 2/2.</text>
</comment>
<evidence type="ECO:0000259" key="10">
    <source>
        <dbReference type="PROSITE" id="PS50975"/>
    </source>
</evidence>
<gene>
    <name evidence="11" type="ORF">UFOPK3564_02348</name>
</gene>
<dbReference type="InterPro" id="IPR020562">
    <property type="entry name" value="PRibGlycinamide_synth_N"/>
</dbReference>
<dbReference type="Pfam" id="PF02843">
    <property type="entry name" value="GARS_C"/>
    <property type="match status" value="1"/>
</dbReference>
<dbReference type="PROSITE" id="PS50975">
    <property type="entry name" value="ATP_GRASP"/>
    <property type="match status" value="1"/>
</dbReference>
<evidence type="ECO:0000256" key="9">
    <source>
        <dbReference type="ARBA" id="ARBA00042864"/>
    </source>
</evidence>
<dbReference type="InterPro" id="IPR020560">
    <property type="entry name" value="PRibGlycinamide_synth_C-dom"/>
</dbReference>
<dbReference type="InterPro" id="IPR013815">
    <property type="entry name" value="ATP_grasp_subdomain_1"/>
</dbReference>
<dbReference type="InterPro" id="IPR020561">
    <property type="entry name" value="PRibGlycinamid_synth_ATP-grasp"/>
</dbReference>
<dbReference type="NCBIfam" id="TIGR00877">
    <property type="entry name" value="purD"/>
    <property type="match status" value="1"/>
</dbReference>
<dbReference type="SUPFAM" id="SSF52440">
    <property type="entry name" value="PreATP-grasp domain"/>
    <property type="match status" value="1"/>
</dbReference>
<dbReference type="Gene3D" id="3.90.600.10">
    <property type="entry name" value="Phosphoribosylglycinamide synthetase, C-terminal domain"/>
    <property type="match status" value="1"/>
</dbReference>